<protein>
    <submittedName>
        <fullName evidence="2">Uncharacterized protein</fullName>
    </submittedName>
</protein>
<reference evidence="2 3" key="1">
    <citation type="submission" date="2022-06" db="EMBL/GenBank/DDBJ databases">
        <title>Genomic Encyclopedia of Archaeal and Bacterial Type Strains, Phase II (KMG-II): from individual species to whole genera.</title>
        <authorList>
            <person name="Goeker M."/>
        </authorList>
    </citation>
    <scope>NUCLEOTIDE SEQUENCE [LARGE SCALE GENOMIC DNA]</scope>
    <source>
        <strain evidence="2 3">DSM 40477</strain>
    </source>
</reference>
<name>A0ABT1HLX7_STRSD</name>
<accession>A0ABT1HLX7</accession>
<dbReference type="Proteomes" id="UP001205311">
    <property type="component" value="Unassembled WGS sequence"/>
</dbReference>
<comment type="caution">
    <text evidence="2">The sequence shown here is derived from an EMBL/GenBank/DDBJ whole genome shotgun (WGS) entry which is preliminary data.</text>
</comment>
<sequence>MTSDSPGSGEATPVRPPVSVQEGRSDVEPSVDVKAFHVVGETPDGVLLEWASASPVAVARAAATWRARYGLSAVRWGVRGDVGAGEPVTVLVRYLPGVVGETRRVVHMVRLAPGEFMSHHPRACCGTVLRLTLSEICELGEGVPCERCLAATLRREVSPGRPAPVTPIRQELASPAAP</sequence>
<evidence type="ECO:0000313" key="3">
    <source>
        <dbReference type="Proteomes" id="UP001205311"/>
    </source>
</evidence>
<dbReference type="EMBL" id="JAMTCP010000001">
    <property type="protein sequence ID" value="MCP2256494.1"/>
    <property type="molecule type" value="Genomic_DNA"/>
</dbReference>
<gene>
    <name evidence="2" type="ORF">LX15_000177</name>
</gene>
<evidence type="ECO:0000313" key="2">
    <source>
        <dbReference type="EMBL" id="MCP2256494.1"/>
    </source>
</evidence>
<dbReference type="RefSeq" id="WP_253667492.1">
    <property type="nucleotide sequence ID" value="NZ_JAMTCP010000001.1"/>
</dbReference>
<proteinExistence type="predicted"/>
<feature type="region of interest" description="Disordered" evidence="1">
    <location>
        <begin position="158"/>
        <end position="178"/>
    </location>
</feature>
<organism evidence="2 3">
    <name type="scientific">Streptoalloteichus tenebrarius (strain ATCC 17920 / DSM 40477 / JCM 4838 / CBS 697.72 / NBRC 16177 / NCIMB 11028 / NRRL B-12390 / A12253. 1 / ISP 5477)</name>
    <name type="common">Streptomyces tenebrarius</name>
    <dbReference type="NCBI Taxonomy" id="1933"/>
    <lineage>
        <taxon>Bacteria</taxon>
        <taxon>Bacillati</taxon>
        <taxon>Actinomycetota</taxon>
        <taxon>Actinomycetes</taxon>
        <taxon>Pseudonocardiales</taxon>
        <taxon>Pseudonocardiaceae</taxon>
        <taxon>Streptoalloteichus</taxon>
    </lineage>
</organism>
<keyword evidence="3" id="KW-1185">Reference proteome</keyword>
<feature type="region of interest" description="Disordered" evidence="1">
    <location>
        <begin position="1"/>
        <end position="28"/>
    </location>
</feature>
<evidence type="ECO:0000256" key="1">
    <source>
        <dbReference type="SAM" id="MobiDB-lite"/>
    </source>
</evidence>